<evidence type="ECO:0000313" key="3">
    <source>
        <dbReference type="EMBL" id="EFJ27933.1"/>
    </source>
</evidence>
<dbReference type="InterPro" id="IPR002885">
    <property type="entry name" value="PPR_rpt"/>
</dbReference>
<accession>D8RJM3</accession>
<evidence type="ECO:0008006" key="5">
    <source>
        <dbReference type="Google" id="ProtNLM"/>
    </source>
</evidence>
<dbReference type="Pfam" id="PF13812">
    <property type="entry name" value="PPR_3"/>
    <property type="match status" value="1"/>
</dbReference>
<dbReference type="SUPFAM" id="SSF48452">
    <property type="entry name" value="TPR-like"/>
    <property type="match status" value="1"/>
</dbReference>
<evidence type="ECO:0000256" key="1">
    <source>
        <dbReference type="ARBA" id="ARBA00022737"/>
    </source>
</evidence>
<dbReference type="PROSITE" id="PS51375">
    <property type="entry name" value="PPR"/>
    <property type="match status" value="5"/>
</dbReference>
<feature type="repeat" description="PPR" evidence="2">
    <location>
        <begin position="46"/>
        <end position="80"/>
    </location>
</feature>
<dbReference type="KEGG" id="smo:SELMODRAFT_94945"/>
<evidence type="ECO:0000313" key="4">
    <source>
        <dbReference type="Proteomes" id="UP000001514"/>
    </source>
</evidence>
<name>D8RJM3_SELML</name>
<dbReference type="Pfam" id="PF01535">
    <property type="entry name" value="PPR"/>
    <property type="match status" value="7"/>
</dbReference>
<evidence type="ECO:0000256" key="2">
    <source>
        <dbReference type="PROSITE-ProRule" id="PRU00708"/>
    </source>
</evidence>
<dbReference type="InParanoid" id="D8RJM3"/>
<gene>
    <name evidence="3" type="ORF">SELMODRAFT_94945</name>
</gene>
<dbReference type="OMA" id="MESACHI"/>
<dbReference type="NCBIfam" id="TIGR00756">
    <property type="entry name" value="PPR"/>
    <property type="match status" value="5"/>
</dbReference>
<dbReference type="GO" id="GO:0003723">
    <property type="term" value="F:RNA binding"/>
    <property type="evidence" value="ECO:0007669"/>
    <property type="project" value="InterPro"/>
</dbReference>
<dbReference type="eggNOG" id="KOG4197">
    <property type="taxonomic scope" value="Eukaryota"/>
</dbReference>
<feature type="repeat" description="PPR" evidence="2">
    <location>
        <begin position="448"/>
        <end position="478"/>
    </location>
</feature>
<dbReference type="EMBL" id="GL377581">
    <property type="protein sequence ID" value="EFJ27933.1"/>
    <property type="molecule type" value="Genomic_DNA"/>
</dbReference>
<feature type="repeat" description="PPR" evidence="2">
    <location>
        <begin position="221"/>
        <end position="251"/>
    </location>
</feature>
<proteinExistence type="predicted"/>
<protein>
    <recommendedName>
        <fullName evidence="5">Pentacotripeptide-repeat region of PRORP domain-containing protein</fullName>
    </recommendedName>
</protein>
<dbReference type="Gramene" id="EFJ27933">
    <property type="protein sequence ID" value="EFJ27933"/>
    <property type="gene ID" value="SELMODRAFT_94945"/>
</dbReference>
<dbReference type="FunFam" id="1.25.40.10:FF:000090">
    <property type="entry name" value="Pentatricopeptide repeat-containing protein, chloroplastic"/>
    <property type="match status" value="1"/>
</dbReference>
<keyword evidence="1" id="KW-0677">Repeat</keyword>
<dbReference type="Pfam" id="PF13041">
    <property type="entry name" value="PPR_2"/>
    <property type="match status" value="2"/>
</dbReference>
<dbReference type="InterPro" id="IPR046960">
    <property type="entry name" value="PPR_At4g14850-like_plant"/>
</dbReference>
<dbReference type="FunFam" id="1.25.40.10:FF:000396">
    <property type="entry name" value="Pentatricopeptide repeat-containing protein At2g36730"/>
    <property type="match status" value="1"/>
</dbReference>
<keyword evidence="4" id="KW-1185">Reference proteome</keyword>
<dbReference type="Gene3D" id="1.25.40.10">
    <property type="entry name" value="Tetratricopeptide repeat domain"/>
    <property type="match status" value="6"/>
</dbReference>
<organism evidence="4">
    <name type="scientific">Selaginella moellendorffii</name>
    <name type="common">Spikemoss</name>
    <dbReference type="NCBI Taxonomy" id="88036"/>
    <lineage>
        <taxon>Eukaryota</taxon>
        <taxon>Viridiplantae</taxon>
        <taxon>Streptophyta</taxon>
        <taxon>Embryophyta</taxon>
        <taxon>Tracheophyta</taxon>
        <taxon>Lycopodiopsida</taxon>
        <taxon>Selaginellales</taxon>
        <taxon>Selaginellaceae</taxon>
        <taxon>Selaginella</taxon>
    </lineage>
</organism>
<dbReference type="AlphaFoldDB" id="D8RJM3"/>
<dbReference type="Proteomes" id="UP000001514">
    <property type="component" value="Unassembled WGS sequence"/>
</dbReference>
<dbReference type="PANTHER" id="PTHR47926">
    <property type="entry name" value="PENTATRICOPEPTIDE REPEAT-CONTAINING PROTEIN"/>
    <property type="match status" value="1"/>
</dbReference>
<dbReference type="PANTHER" id="PTHR47926:SF533">
    <property type="entry name" value="DYW DOMAIN-CONTAINING PROTEIN"/>
    <property type="match status" value="1"/>
</dbReference>
<dbReference type="HOGENOM" id="CLU_002706_0_1_1"/>
<feature type="repeat" description="PPR" evidence="2">
    <location>
        <begin position="316"/>
        <end position="350"/>
    </location>
</feature>
<dbReference type="GO" id="GO:0009451">
    <property type="term" value="P:RNA modification"/>
    <property type="evidence" value="ECO:0007669"/>
    <property type="project" value="InterPro"/>
</dbReference>
<reference evidence="3 4" key="1">
    <citation type="journal article" date="2011" name="Science">
        <title>The Selaginella genome identifies genetic changes associated with the evolution of vascular plants.</title>
        <authorList>
            <person name="Banks J.A."/>
            <person name="Nishiyama T."/>
            <person name="Hasebe M."/>
            <person name="Bowman J.L."/>
            <person name="Gribskov M."/>
            <person name="dePamphilis C."/>
            <person name="Albert V.A."/>
            <person name="Aono N."/>
            <person name="Aoyama T."/>
            <person name="Ambrose B.A."/>
            <person name="Ashton N.W."/>
            <person name="Axtell M.J."/>
            <person name="Barker E."/>
            <person name="Barker M.S."/>
            <person name="Bennetzen J.L."/>
            <person name="Bonawitz N.D."/>
            <person name="Chapple C."/>
            <person name="Cheng C."/>
            <person name="Correa L.G."/>
            <person name="Dacre M."/>
            <person name="DeBarry J."/>
            <person name="Dreyer I."/>
            <person name="Elias M."/>
            <person name="Engstrom E.M."/>
            <person name="Estelle M."/>
            <person name="Feng L."/>
            <person name="Finet C."/>
            <person name="Floyd S.K."/>
            <person name="Frommer W.B."/>
            <person name="Fujita T."/>
            <person name="Gramzow L."/>
            <person name="Gutensohn M."/>
            <person name="Harholt J."/>
            <person name="Hattori M."/>
            <person name="Heyl A."/>
            <person name="Hirai T."/>
            <person name="Hiwatashi Y."/>
            <person name="Ishikawa M."/>
            <person name="Iwata M."/>
            <person name="Karol K.G."/>
            <person name="Koehler B."/>
            <person name="Kolukisaoglu U."/>
            <person name="Kubo M."/>
            <person name="Kurata T."/>
            <person name="Lalonde S."/>
            <person name="Li K."/>
            <person name="Li Y."/>
            <person name="Litt A."/>
            <person name="Lyons E."/>
            <person name="Manning G."/>
            <person name="Maruyama T."/>
            <person name="Michael T.P."/>
            <person name="Mikami K."/>
            <person name="Miyazaki S."/>
            <person name="Morinaga S."/>
            <person name="Murata T."/>
            <person name="Mueller-Roeber B."/>
            <person name="Nelson D.R."/>
            <person name="Obara M."/>
            <person name="Oguri Y."/>
            <person name="Olmstead R.G."/>
            <person name="Onodera N."/>
            <person name="Petersen B.L."/>
            <person name="Pils B."/>
            <person name="Prigge M."/>
            <person name="Rensing S.A."/>
            <person name="Riano-Pachon D.M."/>
            <person name="Roberts A.W."/>
            <person name="Sato Y."/>
            <person name="Scheller H.V."/>
            <person name="Schulz B."/>
            <person name="Schulz C."/>
            <person name="Shakirov E.V."/>
            <person name="Shibagaki N."/>
            <person name="Shinohara N."/>
            <person name="Shippen D.E."/>
            <person name="Soerensen I."/>
            <person name="Sotooka R."/>
            <person name="Sugimoto N."/>
            <person name="Sugita M."/>
            <person name="Sumikawa N."/>
            <person name="Tanurdzic M."/>
            <person name="Theissen G."/>
            <person name="Ulvskov P."/>
            <person name="Wakazuki S."/>
            <person name="Weng J.K."/>
            <person name="Willats W.W."/>
            <person name="Wipf D."/>
            <person name="Wolf P.G."/>
            <person name="Yang L."/>
            <person name="Zimmer A.D."/>
            <person name="Zhu Q."/>
            <person name="Mitros T."/>
            <person name="Hellsten U."/>
            <person name="Loque D."/>
            <person name="Otillar R."/>
            <person name="Salamov A."/>
            <person name="Schmutz J."/>
            <person name="Shapiro H."/>
            <person name="Lindquist E."/>
            <person name="Lucas S."/>
            <person name="Rokhsar D."/>
            <person name="Grigoriev I.V."/>
        </authorList>
    </citation>
    <scope>NUCLEOTIDE SEQUENCE [LARGE SCALE GENOMIC DNA]</scope>
</reference>
<sequence length="614" mass="67740">MSGERDATAIAISSHASILRDCASTRDLTAAKQAQWEIARDGFGGDRYLGNLLVQAYGKCGSVRDAREVFDRIQRRNIFSWTIMLGAYADNGHGREALGLMYGKCGHLEEAKAVFATLVERNRVSWNAMLAAYAQNGHCEEAVRLYRLMCFEGIKPDATTFVSVLDGWKGEGEHGRRIHDQVVESGFGSNTTLANALVSMYGSGGRVDDARYVFDGIAEKTVVSWNAMLTAYAQNGRYGEAVDLFWKMDVAPDTVSFVNVLGACMDIEEGRLVHEHIKASGFPVGVLVSTSLVNMYGRFLRLEEAKQCFEQARERDRVCWNSMVGAYAQNGCMEEAKAVFDRVASKDIVLWTALLTAYSRNEDAKGALLVYRNMDLEGMEKNRFTFSSIVSVCADAEALAEGQKVHLHTVSVGYDKDVIVGTTLVDFYSKCHDVDTARSVFDGIEGKDIVTWNVMITGFVRNGHGREAVRLYQKMDLPPDSLTMGIMPDELTFLSVLFACSHGGSIQQGLDLFLSAGVDYGIATNTKHYVCVVDILGRVGRLEEAQEVLNRMPFQANDVAWMTLLGACRIHRDFEQGRRAADYVIELDPQNAAPYALLSTMFSAAGRGRMPAKG</sequence>
<feature type="repeat" description="PPR" evidence="2">
    <location>
        <begin position="122"/>
        <end position="156"/>
    </location>
</feature>
<dbReference type="InterPro" id="IPR011990">
    <property type="entry name" value="TPR-like_helical_dom_sf"/>
</dbReference>